<dbReference type="InterPro" id="IPR051345">
    <property type="entry name" value="Importin_beta-like_NTR"/>
</dbReference>
<evidence type="ECO:0000313" key="6">
    <source>
        <dbReference type="WBParaSite" id="BXY_0277600.1"/>
    </source>
</evidence>
<keyword evidence="5" id="KW-1185">Reference proteome</keyword>
<reference evidence="6" key="1">
    <citation type="submission" date="2016-11" db="UniProtKB">
        <authorList>
            <consortium name="WormBaseParasite"/>
        </authorList>
    </citation>
    <scope>IDENTIFICATION</scope>
</reference>
<dbReference type="WBParaSite" id="BXY_0277600.1">
    <property type="protein sequence ID" value="BXY_0277600.1"/>
    <property type="gene ID" value="BXY_0277600"/>
</dbReference>
<sequence length="956" mass="108875">MGDIERFYEAVRMLNGLSKVDCEEAGKYLNSFQSTVEAWGVADEVLTEAKNPVACIFAAQTMRKKMIKDFRQLPETAHQSLRDSIVNHLAGLEAKLGNSYQPVATQLCVALADLYLQVPSWNNFIAQLLNQFAERAQNDIKAAHILLELFKVFPEELQNSNLKIGENRRKAVQDELANQTEAVIYCLELICKAAPADLQTKAITTLGSWLSNKQCPGEAINKSFFFHSILEALANPECPHDVHFAAASTVTQAMTFCEDLERNQGLAHSIMEKIFKTETAFDVAYKEEDMDKLSSYGRLYSELCTMLLEPIVNTPNEGFGNLKSLDLVNKVTEYNDYTIVQSVFDVWYRLSEALYYLNDQEFREKRDFFRPYVEKFIKNLTKTCRFEYDTDRIPPDTDDFIDFRYQAQDSVKDVVFILGTLDLIESVLDDVLNSIARQAKWTEMEAGLFIIKSAASSIVKGDELVTPRIVNLLLQVPLEANPIVLKTTLELIGELNEWLGDRHMEIVQCVQWMLSLQEHSIKQLLKTWAGSLQLVTSCGNNHLFEFFDKIYTALEHVQTWDGPIREIDDAAQEITKAATNLLNDRPSSEIAQGLATLLTQPLLHLSNICAHPHLRVTEKRVHTKEDLLLDPLAWLDRITCVYRVLKPWTEQDDFKSRRLNQQEEQIPVAWYEHSVGVARQLSTVFNTFKDDVRVMEHCCRSVRFVVRSMGWQSINFIPDLAQQLVAIYNEYPHSCILYLSSVIVDENGANENLHDGLINLLKYLAPKAFLVLNSGDGPRQHPETIDDLYRLAVRYCHRLPAALFREEVTEQLVQGATYLIETEHQDANKSVLLFLTEVMNLASSQKVPPPFQPTVDTARSLILKYGDKIIWHCIHGAIFHLSAHIQYEVAALIKLLLQVCHQQVDHWVDMTIVNLPKDSGLSATSAQLQAFKGKLMASTRTTEISNELRELSRLYT</sequence>
<dbReference type="Proteomes" id="UP000582659">
    <property type="component" value="Unassembled WGS sequence"/>
</dbReference>
<dbReference type="GO" id="GO:0006606">
    <property type="term" value="P:protein import into nucleus"/>
    <property type="evidence" value="ECO:0007669"/>
    <property type="project" value="TreeGrafter"/>
</dbReference>
<dbReference type="InterPro" id="IPR058537">
    <property type="entry name" value="TPR_TNPO3_IPO13_4th"/>
</dbReference>
<gene>
    <name evidence="2" type="ORF">BXYJ_LOCUS3932</name>
</gene>
<dbReference type="SMR" id="A0A1I7RPY5"/>
<dbReference type="Pfam" id="PF24138">
    <property type="entry name" value="TPR_TNPO3_IPO13_2nd"/>
    <property type="match status" value="1"/>
</dbReference>
<name>A0A1I7RPY5_BURXY</name>
<evidence type="ECO:0000313" key="5">
    <source>
        <dbReference type="Proteomes" id="UP000659654"/>
    </source>
</evidence>
<accession>A0A1I7RPY5</accession>
<dbReference type="InterPro" id="IPR001494">
    <property type="entry name" value="Importin-beta_N"/>
</dbReference>
<dbReference type="Proteomes" id="UP000095284">
    <property type="component" value="Unplaced"/>
</dbReference>
<proteinExistence type="predicted"/>
<dbReference type="Pfam" id="PF24139">
    <property type="entry name" value="TPR_TNPO3_IPO13_4th"/>
    <property type="match status" value="1"/>
</dbReference>
<dbReference type="PANTHER" id="PTHR12363:SF42">
    <property type="entry name" value="TRANSPORTIN-3"/>
    <property type="match status" value="1"/>
</dbReference>
<evidence type="ECO:0000313" key="4">
    <source>
        <dbReference type="Proteomes" id="UP000095284"/>
    </source>
</evidence>
<dbReference type="SMART" id="SM00913">
    <property type="entry name" value="IBN_N"/>
    <property type="match status" value="1"/>
</dbReference>
<dbReference type="GO" id="GO:0031267">
    <property type="term" value="F:small GTPase binding"/>
    <property type="evidence" value="ECO:0007669"/>
    <property type="project" value="InterPro"/>
</dbReference>
<dbReference type="OrthoDB" id="435593at2759"/>
<dbReference type="EMBL" id="CAJFCV020000002">
    <property type="protein sequence ID" value="CAG9096830.1"/>
    <property type="molecule type" value="Genomic_DNA"/>
</dbReference>
<reference evidence="3" key="2">
    <citation type="submission" date="2020-08" db="EMBL/GenBank/DDBJ databases">
        <authorList>
            <person name="Kikuchi T."/>
        </authorList>
    </citation>
    <scope>NUCLEOTIDE SEQUENCE</scope>
    <source>
        <strain evidence="2">Ka4C1</strain>
    </source>
</reference>
<evidence type="ECO:0000259" key="1">
    <source>
        <dbReference type="SMART" id="SM00913"/>
    </source>
</evidence>
<dbReference type="AlphaFoldDB" id="A0A1I7RPY5"/>
<dbReference type="Proteomes" id="UP000659654">
    <property type="component" value="Unassembled WGS sequence"/>
</dbReference>
<dbReference type="InterPro" id="IPR057941">
    <property type="entry name" value="TPR_TNPO3_IPO13_2nd"/>
</dbReference>
<dbReference type="GO" id="GO:0005737">
    <property type="term" value="C:cytoplasm"/>
    <property type="evidence" value="ECO:0007669"/>
    <property type="project" value="TreeGrafter"/>
</dbReference>
<dbReference type="Pfam" id="PF08389">
    <property type="entry name" value="Xpo1"/>
    <property type="match status" value="1"/>
</dbReference>
<feature type="domain" description="Importin N-terminal" evidence="1">
    <location>
        <begin position="25"/>
        <end position="91"/>
    </location>
</feature>
<dbReference type="SUPFAM" id="SSF48371">
    <property type="entry name" value="ARM repeat"/>
    <property type="match status" value="1"/>
</dbReference>
<protein>
    <submittedName>
        <fullName evidence="2">(pine wood nematode) hypothetical protein</fullName>
    </submittedName>
    <submittedName>
        <fullName evidence="6">Importin N-terminal domain-containing protein</fullName>
    </submittedName>
</protein>
<organism evidence="4 6">
    <name type="scientific">Bursaphelenchus xylophilus</name>
    <name type="common">Pinewood nematode worm</name>
    <name type="synonym">Aphelenchoides xylophilus</name>
    <dbReference type="NCBI Taxonomy" id="6326"/>
    <lineage>
        <taxon>Eukaryota</taxon>
        <taxon>Metazoa</taxon>
        <taxon>Ecdysozoa</taxon>
        <taxon>Nematoda</taxon>
        <taxon>Chromadorea</taxon>
        <taxon>Rhabditida</taxon>
        <taxon>Tylenchina</taxon>
        <taxon>Tylenchomorpha</taxon>
        <taxon>Aphelenchoidea</taxon>
        <taxon>Aphelenchoididae</taxon>
        <taxon>Bursaphelenchus</taxon>
    </lineage>
</organism>
<dbReference type="Gene3D" id="1.25.10.10">
    <property type="entry name" value="Leucine-rich Repeat Variant"/>
    <property type="match status" value="1"/>
</dbReference>
<evidence type="ECO:0000313" key="2">
    <source>
        <dbReference type="EMBL" id="CAD5215243.1"/>
    </source>
</evidence>
<dbReference type="PANTHER" id="PTHR12363">
    <property type="entry name" value="TRANSPORTIN 3 AND IMPORTIN 13"/>
    <property type="match status" value="1"/>
</dbReference>
<dbReference type="InterPro" id="IPR013598">
    <property type="entry name" value="Exportin-1/Importin-b-like"/>
</dbReference>
<dbReference type="eggNOG" id="KOG2081">
    <property type="taxonomic scope" value="Eukaryota"/>
</dbReference>
<dbReference type="EMBL" id="CAJFDI010000002">
    <property type="protein sequence ID" value="CAD5215243.1"/>
    <property type="molecule type" value="Genomic_DNA"/>
</dbReference>
<dbReference type="Pfam" id="PF03810">
    <property type="entry name" value="IBN_N"/>
    <property type="match status" value="1"/>
</dbReference>
<dbReference type="InterPro" id="IPR011989">
    <property type="entry name" value="ARM-like"/>
</dbReference>
<evidence type="ECO:0000313" key="3">
    <source>
        <dbReference type="EMBL" id="CAG9096830.1"/>
    </source>
</evidence>
<dbReference type="InterPro" id="IPR016024">
    <property type="entry name" value="ARM-type_fold"/>
</dbReference>